<gene>
    <name evidence="1" type="ORF">SAMN04489718_0488</name>
</gene>
<dbReference type="AlphaFoldDB" id="A0A1H0YJI4"/>
<reference evidence="2" key="1">
    <citation type="submission" date="2016-10" db="EMBL/GenBank/DDBJ databases">
        <authorList>
            <person name="Varghese N."/>
            <person name="Submissions S."/>
        </authorList>
    </citation>
    <scope>NUCLEOTIDE SEQUENCE [LARGE SCALE GENOMIC DNA]</scope>
    <source>
        <strain evidence="2">DSM 45459</strain>
    </source>
</reference>
<accession>A0A1H0YJI4</accession>
<keyword evidence="2" id="KW-1185">Reference proteome</keyword>
<dbReference type="Proteomes" id="UP000199301">
    <property type="component" value="Unassembled WGS sequence"/>
</dbReference>
<dbReference type="RefSeq" id="WP_175454955.1">
    <property type="nucleotide sequence ID" value="NZ_FNKO01000001.1"/>
</dbReference>
<sequence length="212" mass="23409">MAEATPSTLSSCDYNILDVMSGNFPVVLNHAVNGGYLRPDALNPDDHYHEARAHGQLDDNTKNNNGHLWYLTPGIFIERLQRMTYYIESACSHQPAADDPNTDKRRRITITTENPTHHGVAVGTFDQVPNHYQSDEEGAKGRYNQLWIVTPTCCGALTFIPVLHLDVIWGTKGNSPHIGECPRPVENVGGNPIGSGISRWIPSRPQQLVASS</sequence>
<name>A0A1H0YJI4_9ACTN</name>
<dbReference type="EMBL" id="FNKO01000001">
    <property type="protein sequence ID" value="SDQ15076.1"/>
    <property type="molecule type" value="Genomic_DNA"/>
</dbReference>
<evidence type="ECO:0000313" key="1">
    <source>
        <dbReference type="EMBL" id="SDQ15076.1"/>
    </source>
</evidence>
<protein>
    <submittedName>
        <fullName evidence="1">Uncharacterized protein</fullName>
    </submittedName>
</protein>
<organism evidence="1 2">
    <name type="scientific">Actinopolyspora saharensis</name>
    <dbReference type="NCBI Taxonomy" id="995062"/>
    <lineage>
        <taxon>Bacteria</taxon>
        <taxon>Bacillati</taxon>
        <taxon>Actinomycetota</taxon>
        <taxon>Actinomycetes</taxon>
        <taxon>Actinopolysporales</taxon>
        <taxon>Actinopolysporaceae</taxon>
        <taxon>Actinopolyspora</taxon>
    </lineage>
</organism>
<evidence type="ECO:0000313" key="2">
    <source>
        <dbReference type="Proteomes" id="UP000199301"/>
    </source>
</evidence>
<proteinExistence type="predicted"/>